<proteinExistence type="predicted"/>
<organism evidence="1 2">
    <name type="scientific">Ensete ventricosum</name>
    <name type="common">Abyssinian banana</name>
    <name type="synonym">Musa ensete</name>
    <dbReference type="NCBI Taxonomy" id="4639"/>
    <lineage>
        <taxon>Eukaryota</taxon>
        <taxon>Viridiplantae</taxon>
        <taxon>Streptophyta</taxon>
        <taxon>Embryophyta</taxon>
        <taxon>Tracheophyta</taxon>
        <taxon>Spermatophyta</taxon>
        <taxon>Magnoliopsida</taxon>
        <taxon>Liliopsida</taxon>
        <taxon>Zingiberales</taxon>
        <taxon>Musaceae</taxon>
        <taxon>Ensete</taxon>
    </lineage>
</organism>
<gene>
    <name evidence="1" type="ORF">B296_00015265</name>
</gene>
<sequence>MKKCDDHKLCTIRAQNTSTIPNILAHGKSYEHDFAKRYDCHKLCTKSHAKSRFDRFFMRRLRIS</sequence>
<dbReference type="Proteomes" id="UP000287651">
    <property type="component" value="Unassembled WGS sequence"/>
</dbReference>
<comment type="caution">
    <text evidence="1">The sequence shown here is derived from an EMBL/GenBank/DDBJ whole genome shotgun (WGS) entry which is preliminary data.</text>
</comment>
<evidence type="ECO:0000313" key="2">
    <source>
        <dbReference type="Proteomes" id="UP000287651"/>
    </source>
</evidence>
<name>A0A427AXH2_ENSVE</name>
<protein>
    <submittedName>
        <fullName evidence="1">Uncharacterized protein</fullName>
    </submittedName>
</protein>
<reference evidence="1 2" key="1">
    <citation type="journal article" date="2014" name="Agronomy (Basel)">
        <title>A Draft Genome Sequence for Ensete ventricosum, the Drought-Tolerant Tree Against Hunger.</title>
        <authorList>
            <person name="Harrison J."/>
            <person name="Moore K.A."/>
            <person name="Paszkiewicz K."/>
            <person name="Jones T."/>
            <person name="Grant M."/>
            <person name="Ambacheew D."/>
            <person name="Muzemil S."/>
            <person name="Studholme D.J."/>
        </authorList>
    </citation>
    <scope>NUCLEOTIDE SEQUENCE [LARGE SCALE GENOMIC DNA]</scope>
</reference>
<dbReference type="EMBL" id="AMZH03001023">
    <property type="protein sequence ID" value="RRT80959.1"/>
    <property type="molecule type" value="Genomic_DNA"/>
</dbReference>
<evidence type="ECO:0000313" key="1">
    <source>
        <dbReference type="EMBL" id="RRT80959.1"/>
    </source>
</evidence>
<accession>A0A427AXH2</accession>
<dbReference type="AlphaFoldDB" id="A0A427AXH2"/>